<protein>
    <submittedName>
        <fullName evidence="2">Rod-binding protein</fullName>
    </submittedName>
</protein>
<organism evidence="2 3">
    <name type="scientific">Sphingomonas suaedae</name>
    <dbReference type="NCBI Taxonomy" id="2599297"/>
    <lineage>
        <taxon>Bacteria</taxon>
        <taxon>Pseudomonadati</taxon>
        <taxon>Pseudomonadota</taxon>
        <taxon>Alphaproteobacteria</taxon>
        <taxon>Sphingomonadales</taxon>
        <taxon>Sphingomonadaceae</taxon>
        <taxon>Sphingomonas</taxon>
    </lineage>
</organism>
<dbReference type="Pfam" id="PF10135">
    <property type="entry name" value="Rod-binding"/>
    <property type="match status" value="1"/>
</dbReference>
<proteinExistence type="predicted"/>
<dbReference type="PRINTS" id="PR01002">
    <property type="entry name" value="FLGFLGJ"/>
</dbReference>
<evidence type="ECO:0000313" key="3">
    <source>
        <dbReference type="Proteomes" id="UP000318055"/>
    </source>
</evidence>
<feature type="domain" description="Flagellar protein FlgJ N-terminal" evidence="1">
    <location>
        <begin position="47"/>
        <end position="91"/>
    </location>
</feature>
<evidence type="ECO:0000313" key="2">
    <source>
        <dbReference type="EMBL" id="QDX27179.1"/>
    </source>
</evidence>
<name>A0A518RIC4_9SPHN</name>
<dbReference type="InterPro" id="IPR019301">
    <property type="entry name" value="Flagellar_prot_FlgJ_N"/>
</dbReference>
<dbReference type="KEGG" id="ssua:FPZ54_14985"/>
<keyword evidence="3" id="KW-1185">Reference proteome</keyword>
<sequence length="113" mass="11951">MTQPIAPASLKLTGSVSTDTARLGTRDNLDAAGEKFEAIFTKMMLSSMRKAKLADSLFESQALDQFRDMQDQKLAENMAAHTPIGIGKAMTEFLAKAGSVPDAASAATKGDTP</sequence>
<dbReference type="Proteomes" id="UP000318055">
    <property type="component" value="Chromosome"/>
</dbReference>
<dbReference type="OrthoDB" id="8481704at2"/>
<accession>A0A518RIC4</accession>
<reference evidence="2 3" key="1">
    <citation type="submission" date="2019-07" db="EMBL/GenBank/DDBJ databases">
        <title>Sphingomonas alkalisoli sp. nov., isolated from rhizosphere soil of Suaedae salsa.</title>
        <authorList>
            <person name="Zhang H."/>
            <person name="Xu L."/>
            <person name="Zhang J.-X."/>
            <person name="Sun J.-Q."/>
        </authorList>
    </citation>
    <scope>NUCLEOTIDE SEQUENCE [LARGE SCALE GENOMIC DNA]</scope>
    <source>
        <strain evidence="2 3">XS-10</strain>
    </source>
</reference>
<dbReference type="EMBL" id="CP042239">
    <property type="protein sequence ID" value="QDX27179.1"/>
    <property type="molecule type" value="Genomic_DNA"/>
</dbReference>
<evidence type="ECO:0000259" key="1">
    <source>
        <dbReference type="Pfam" id="PF10135"/>
    </source>
</evidence>
<dbReference type="RefSeq" id="WP_145848500.1">
    <property type="nucleotide sequence ID" value="NZ_CP042239.1"/>
</dbReference>
<gene>
    <name evidence="2" type="ORF">FPZ54_14985</name>
</gene>
<dbReference type="AlphaFoldDB" id="A0A518RIC4"/>